<dbReference type="RefSeq" id="XP_070896507.1">
    <property type="nucleotide sequence ID" value="XM_071043257.1"/>
</dbReference>
<keyword evidence="2" id="KW-1185">Reference proteome</keyword>
<reference evidence="1 2" key="1">
    <citation type="submission" date="2024-07" db="EMBL/GenBank/DDBJ databases">
        <title>Section-level genome sequencing and comparative genomics of Aspergillus sections Usti and Cavernicolus.</title>
        <authorList>
            <consortium name="Lawrence Berkeley National Laboratory"/>
            <person name="Nybo J.L."/>
            <person name="Vesth T.C."/>
            <person name="Theobald S."/>
            <person name="Frisvad J.C."/>
            <person name="Larsen T.O."/>
            <person name="Kjaerboelling I."/>
            <person name="Rothschild-Mancinelli K."/>
            <person name="Lyhne E.K."/>
            <person name="Kogle M.E."/>
            <person name="Barry K."/>
            <person name="Clum A."/>
            <person name="Na H."/>
            <person name="Ledsgaard L."/>
            <person name="Lin J."/>
            <person name="Lipzen A."/>
            <person name="Kuo A."/>
            <person name="Riley R."/>
            <person name="Mondo S."/>
            <person name="LaButti K."/>
            <person name="Haridas S."/>
            <person name="Pangalinan J."/>
            <person name="Salamov A.A."/>
            <person name="Simmons B.A."/>
            <person name="Magnuson J.K."/>
            <person name="Chen J."/>
            <person name="Drula E."/>
            <person name="Henrissat B."/>
            <person name="Wiebenga A."/>
            <person name="Lubbers R.J."/>
            <person name="Gomes A.C."/>
            <person name="Macurrencykelacurrency M.R."/>
            <person name="Stajich J."/>
            <person name="Grigoriev I.V."/>
            <person name="Mortensen U.H."/>
            <person name="De vries R.P."/>
            <person name="Baker S.E."/>
            <person name="Andersen M.R."/>
        </authorList>
    </citation>
    <scope>NUCLEOTIDE SEQUENCE [LARGE SCALE GENOMIC DNA]</scope>
    <source>
        <strain evidence="1 2">CBS 756.74</strain>
    </source>
</reference>
<dbReference type="Proteomes" id="UP001610444">
    <property type="component" value="Unassembled WGS sequence"/>
</dbReference>
<accession>A0ABR4JYP1</accession>
<sequence>MAHICLFSPYSIAQAQPSSLPCTSNIESERRRDETATTLHRIPQITVAFIRTMAMRVQAELSLVPIEGVERLEKYRPGGYCPMVTGEQISDRAQARPRNISTVWLARDKQQKSYVAVKVSTAYSPSCEAGVLRAIEESPCVTDSPGRTLLPLLHDEFSIRSSAGSHKCYITSAVRCSVAATKLTSFFNIKVARALLSPLALVVAYIHAQGAAHGVGPVICVDLTIHLGNVLLRLPSHLNRLSIKQLYKNFGNPLLIWLGRKAKEITPSKVHLMLSDFGEQCQSPLLVLPQEAHHQPDKPISFPADIWTLACALLEVFSSRTDATLATRDYIAAQPVAVLGSLPAEWWSSWQARGEYFDEDDRPADRRFVFPSLEETFEMDVQASRRGSNLGKLGMEEKEAFLGMLRQMLCLQTRETRYDIRYSWVSVDERVGLPSVERIGKS</sequence>
<dbReference type="InterPro" id="IPR011009">
    <property type="entry name" value="Kinase-like_dom_sf"/>
</dbReference>
<evidence type="ECO:0000313" key="1">
    <source>
        <dbReference type="EMBL" id="KAL2845150.1"/>
    </source>
</evidence>
<organism evidence="1 2">
    <name type="scientific">Aspergillus pseudodeflectus</name>
    <dbReference type="NCBI Taxonomy" id="176178"/>
    <lineage>
        <taxon>Eukaryota</taxon>
        <taxon>Fungi</taxon>
        <taxon>Dikarya</taxon>
        <taxon>Ascomycota</taxon>
        <taxon>Pezizomycotina</taxon>
        <taxon>Eurotiomycetes</taxon>
        <taxon>Eurotiomycetidae</taxon>
        <taxon>Eurotiales</taxon>
        <taxon>Aspergillaceae</taxon>
        <taxon>Aspergillus</taxon>
        <taxon>Aspergillus subgen. Nidulantes</taxon>
    </lineage>
</organism>
<dbReference type="SUPFAM" id="SSF56112">
    <property type="entry name" value="Protein kinase-like (PK-like)"/>
    <property type="match status" value="1"/>
</dbReference>
<evidence type="ECO:0008006" key="3">
    <source>
        <dbReference type="Google" id="ProtNLM"/>
    </source>
</evidence>
<dbReference type="Gene3D" id="1.10.510.10">
    <property type="entry name" value="Transferase(Phosphotransferase) domain 1"/>
    <property type="match status" value="1"/>
</dbReference>
<name>A0ABR4JYP1_9EURO</name>
<proteinExistence type="predicted"/>
<dbReference type="Gene3D" id="3.30.200.20">
    <property type="entry name" value="Phosphorylase Kinase, domain 1"/>
    <property type="match status" value="1"/>
</dbReference>
<gene>
    <name evidence="1" type="ORF">BJX68DRAFT_256927</name>
</gene>
<dbReference type="EMBL" id="JBFXLR010000038">
    <property type="protein sequence ID" value="KAL2845150.1"/>
    <property type="molecule type" value="Genomic_DNA"/>
</dbReference>
<dbReference type="GeneID" id="98158421"/>
<protein>
    <recommendedName>
        <fullName evidence="3">Protein kinase domain-containing protein</fullName>
    </recommendedName>
</protein>
<comment type="caution">
    <text evidence="1">The sequence shown here is derived from an EMBL/GenBank/DDBJ whole genome shotgun (WGS) entry which is preliminary data.</text>
</comment>
<evidence type="ECO:0000313" key="2">
    <source>
        <dbReference type="Proteomes" id="UP001610444"/>
    </source>
</evidence>